<keyword evidence="10 12" id="KW-0472">Membrane</keyword>
<evidence type="ECO:0000256" key="2">
    <source>
        <dbReference type="ARBA" id="ARBA00007448"/>
    </source>
</evidence>
<dbReference type="Proteomes" id="UP000076078">
    <property type="component" value="Unassembled WGS sequence"/>
</dbReference>
<feature type="domain" description="BCS1 N-terminal" evidence="14">
    <location>
        <begin position="13"/>
        <end position="206"/>
    </location>
</feature>
<evidence type="ECO:0000256" key="6">
    <source>
        <dbReference type="ARBA" id="ARBA00022801"/>
    </source>
</evidence>
<evidence type="ECO:0000256" key="10">
    <source>
        <dbReference type="ARBA" id="ARBA00023136"/>
    </source>
</evidence>
<keyword evidence="6" id="KW-0378">Hydrolase</keyword>
<dbReference type="SMART" id="SM01024">
    <property type="entry name" value="BCS1_N"/>
    <property type="match status" value="1"/>
</dbReference>
<accession>A0A152A0Z2</accession>
<protein>
    <submittedName>
        <fullName evidence="15">AAA ATPase domain-containing protein</fullName>
    </submittedName>
</protein>
<comment type="subcellular location">
    <subcellularLocation>
        <location evidence="1">Mitochondrion inner membrane</location>
        <topology evidence="1">Single-pass membrane protein</topology>
    </subcellularLocation>
</comment>
<evidence type="ECO:0000313" key="15">
    <source>
        <dbReference type="EMBL" id="KYQ99868.1"/>
    </source>
</evidence>
<dbReference type="InParanoid" id="A0A152A0Z2"/>
<evidence type="ECO:0000259" key="13">
    <source>
        <dbReference type="SMART" id="SM00382"/>
    </source>
</evidence>
<keyword evidence="3 12" id="KW-0812">Transmembrane</keyword>
<comment type="catalytic activity">
    <reaction evidence="11">
        <text>ATP + H2O = ADP + phosphate + H(+)</text>
        <dbReference type="Rhea" id="RHEA:13065"/>
        <dbReference type="ChEBI" id="CHEBI:15377"/>
        <dbReference type="ChEBI" id="CHEBI:15378"/>
        <dbReference type="ChEBI" id="CHEBI:30616"/>
        <dbReference type="ChEBI" id="CHEBI:43474"/>
        <dbReference type="ChEBI" id="CHEBI:456216"/>
    </reaction>
    <physiologicalReaction direction="left-to-right" evidence="11">
        <dbReference type="Rhea" id="RHEA:13066"/>
    </physiologicalReaction>
</comment>
<dbReference type="Pfam" id="PF00004">
    <property type="entry name" value="AAA"/>
    <property type="match status" value="1"/>
</dbReference>
<dbReference type="STRING" id="361077.A0A152A0Z2"/>
<dbReference type="InterPro" id="IPR003959">
    <property type="entry name" value="ATPase_AAA_core"/>
</dbReference>
<dbReference type="Pfam" id="PF25426">
    <property type="entry name" value="AAA_lid_BCS1"/>
    <property type="match status" value="1"/>
</dbReference>
<evidence type="ECO:0000256" key="11">
    <source>
        <dbReference type="ARBA" id="ARBA00048778"/>
    </source>
</evidence>
<dbReference type="SMART" id="SM00382">
    <property type="entry name" value="AAA"/>
    <property type="match status" value="1"/>
</dbReference>
<evidence type="ECO:0000256" key="4">
    <source>
        <dbReference type="ARBA" id="ARBA00022741"/>
    </source>
</evidence>
<keyword evidence="8 12" id="KW-1133">Transmembrane helix</keyword>
<keyword evidence="7" id="KW-0067">ATP-binding</keyword>
<organism evidence="15 16">
    <name type="scientific">Tieghemostelium lacteum</name>
    <name type="common">Slime mold</name>
    <name type="synonym">Dictyostelium lacteum</name>
    <dbReference type="NCBI Taxonomy" id="361077"/>
    <lineage>
        <taxon>Eukaryota</taxon>
        <taxon>Amoebozoa</taxon>
        <taxon>Evosea</taxon>
        <taxon>Eumycetozoa</taxon>
        <taxon>Dictyostelia</taxon>
        <taxon>Dictyosteliales</taxon>
        <taxon>Raperosteliaceae</taxon>
        <taxon>Tieghemostelium</taxon>
    </lineage>
</organism>
<dbReference type="AlphaFoldDB" id="A0A152A0Z2"/>
<dbReference type="GO" id="GO:0005524">
    <property type="term" value="F:ATP binding"/>
    <property type="evidence" value="ECO:0007669"/>
    <property type="project" value="UniProtKB-KW"/>
</dbReference>
<comment type="similarity">
    <text evidence="2">Belongs to the AAA ATPase family. BCS1 subfamily.</text>
</comment>
<dbReference type="PANTHER" id="PTHR23070">
    <property type="entry name" value="BCS1 AAA-TYPE ATPASE"/>
    <property type="match status" value="1"/>
</dbReference>
<evidence type="ECO:0000256" key="3">
    <source>
        <dbReference type="ARBA" id="ARBA00022692"/>
    </source>
</evidence>
<dbReference type="EMBL" id="LODT01000020">
    <property type="protein sequence ID" value="KYQ99868.1"/>
    <property type="molecule type" value="Genomic_DNA"/>
</dbReference>
<evidence type="ECO:0000256" key="5">
    <source>
        <dbReference type="ARBA" id="ARBA00022792"/>
    </source>
</evidence>
<evidence type="ECO:0000256" key="1">
    <source>
        <dbReference type="ARBA" id="ARBA00004434"/>
    </source>
</evidence>
<dbReference type="InterPro" id="IPR014851">
    <property type="entry name" value="BCS1_N"/>
</dbReference>
<dbReference type="SUPFAM" id="SSF52540">
    <property type="entry name" value="P-loop containing nucleoside triphosphate hydrolases"/>
    <property type="match status" value="1"/>
</dbReference>
<evidence type="ECO:0000313" key="16">
    <source>
        <dbReference type="Proteomes" id="UP000076078"/>
    </source>
</evidence>
<gene>
    <name evidence="15" type="ORF">DLAC_03820</name>
</gene>
<dbReference type="GO" id="GO:0016887">
    <property type="term" value="F:ATP hydrolysis activity"/>
    <property type="evidence" value="ECO:0007669"/>
    <property type="project" value="InterPro"/>
</dbReference>
<keyword evidence="4" id="KW-0547">Nucleotide-binding</keyword>
<evidence type="ECO:0000256" key="8">
    <source>
        <dbReference type="ARBA" id="ARBA00022989"/>
    </source>
</evidence>
<name>A0A152A0Z2_TIELA</name>
<dbReference type="InterPro" id="IPR057495">
    <property type="entry name" value="AAA_lid_BCS1"/>
</dbReference>
<proteinExistence type="inferred from homology"/>
<keyword evidence="9" id="KW-0496">Mitochondrion</keyword>
<comment type="caution">
    <text evidence="15">The sequence shown here is derived from an EMBL/GenBank/DDBJ whole genome shotgun (WGS) entry which is preliminary data.</text>
</comment>
<evidence type="ECO:0000256" key="7">
    <source>
        <dbReference type="ARBA" id="ARBA00022840"/>
    </source>
</evidence>
<reference evidence="15 16" key="1">
    <citation type="submission" date="2015-12" db="EMBL/GenBank/DDBJ databases">
        <title>Dictyostelia acquired genes for synthesis and detection of signals that induce cell-type specialization by lateral gene transfer from prokaryotes.</title>
        <authorList>
            <person name="Gloeckner G."/>
            <person name="Schaap P."/>
        </authorList>
    </citation>
    <scope>NUCLEOTIDE SEQUENCE [LARGE SCALE GENOMIC DNA]</scope>
    <source>
        <strain evidence="15 16">TK</strain>
    </source>
</reference>
<evidence type="ECO:0000259" key="14">
    <source>
        <dbReference type="SMART" id="SM01024"/>
    </source>
</evidence>
<dbReference type="GO" id="GO:0005743">
    <property type="term" value="C:mitochondrial inner membrane"/>
    <property type="evidence" value="ECO:0007669"/>
    <property type="project" value="UniProtKB-SubCell"/>
</dbReference>
<evidence type="ECO:0000256" key="12">
    <source>
        <dbReference type="SAM" id="Phobius"/>
    </source>
</evidence>
<feature type="transmembrane region" description="Helical" evidence="12">
    <location>
        <begin position="12"/>
        <end position="32"/>
    </location>
</feature>
<feature type="domain" description="AAA+ ATPase" evidence="13">
    <location>
        <begin position="237"/>
        <end position="366"/>
    </location>
</feature>
<dbReference type="Gene3D" id="3.40.50.300">
    <property type="entry name" value="P-loop containing nucleotide triphosphate hydrolases"/>
    <property type="match status" value="1"/>
</dbReference>
<dbReference type="InterPro" id="IPR050747">
    <property type="entry name" value="Mitochondrial_chaperone_BCS1"/>
</dbReference>
<sequence length="444" mass="50999">MENNNNRSSYIQYILGVFFIQHIRTILYHTLYRRFGGMVKNRFYYIAKIASSDAMYLQLVEWLSATQHLYTNSRQVHVHSKQNVEMPLSSEPHQVISIGPTINQNEDGNSSIKMIPSGTSVFFYKRHMVSVTLRSNIRSSMDEPSSDTLELRVYLGGKQLINDILKTAFQHHLSKTEENTKIYQTLPNCNIWVVQSLQRRREIDSVFLDKSVKDELIGDVNTFIRSKQWYRSSGVPYTRGYLLYGPPGTGKTSFILSLAGYFNKQICIMNLGRGVSDTSLYFMINKTPPNSILVFEDVDSAFTNTGNHNHIGQDDMGNKLTLQGLLHALDTLPNLDGRILVMTTNHIEKIPQALLSPGRVHLKVKFDLANHFQIKQMFKRFYENKYNHLLPALLKKIENNTVSTAQLQNLFINYRDDPTKITDSVLDEFISDSVLVNTHKTKYL</sequence>
<evidence type="ECO:0000256" key="9">
    <source>
        <dbReference type="ARBA" id="ARBA00023128"/>
    </source>
</evidence>
<dbReference type="OrthoDB" id="10251412at2759"/>
<keyword evidence="5" id="KW-0999">Mitochondrion inner membrane</keyword>
<dbReference type="InterPro" id="IPR027417">
    <property type="entry name" value="P-loop_NTPase"/>
</dbReference>
<dbReference type="Pfam" id="PF08740">
    <property type="entry name" value="BCS1_N"/>
    <property type="match status" value="1"/>
</dbReference>
<dbReference type="InterPro" id="IPR003593">
    <property type="entry name" value="AAA+_ATPase"/>
</dbReference>
<keyword evidence="16" id="KW-1185">Reference proteome</keyword>